<keyword evidence="1" id="KW-1185">Reference proteome</keyword>
<dbReference type="GeneID" id="105433293"/>
<dbReference type="RefSeq" id="XP_011646840.1">
    <property type="nucleotide sequence ID" value="XM_011648538.2"/>
</dbReference>
<dbReference type="Proteomes" id="UP000504615">
    <property type="component" value="Unplaced"/>
</dbReference>
<gene>
    <name evidence="2" type="primary">LOC105433293</name>
</gene>
<name>A0A6I9WW16_9HYME</name>
<reference evidence="2" key="1">
    <citation type="submission" date="2025-08" db="UniProtKB">
        <authorList>
            <consortium name="RefSeq"/>
        </authorList>
    </citation>
    <scope>IDENTIFICATION</scope>
</reference>
<accession>A0A6I9WW16</accession>
<evidence type="ECO:0000313" key="1">
    <source>
        <dbReference type="Proteomes" id="UP000504615"/>
    </source>
</evidence>
<dbReference type="AlphaFoldDB" id="A0A6I9WW16"/>
<evidence type="ECO:0000313" key="2">
    <source>
        <dbReference type="RefSeq" id="XP_011646840.1"/>
    </source>
</evidence>
<dbReference type="SUPFAM" id="SSF48726">
    <property type="entry name" value="Immunoglobulin"/>
    <property type="match status" value="1"/>
</dbReference>
<sequence length="113" mass="13360">MIIKVITLAVIPIKENIIIRETLPMHVTCHCAVLGYIYSDLKIYWMINDRIWKNYGVTLPTAINTDYIPLINKSHHGIWKCIVEQIELNFKWTTNVIHVKEYKRICSFAREMI</sequence>
<dbReference type="InterPro" id="IPR036179">
    <property type="entry name" value="Ig-like_dom_sf"/>
</dbReference>
<dbReference type="OrthoDB" id="1915767at2759"/>
<protein>
    <submittedName>
        <fullName evidence="2">Uncharacterized protein LOC105433293</fullName>
    </submittedName>
</protein>
<dbReference type="KEGG" id="pbar:105433293"/>
<proteinExistence type="predicted"/>
<organism evidence="1 2">
    <name type="scientific">Pogonomyrmex barbatus</name>
    <name type="common">red harvester ant</name>
    <dbReference type="NCBI Taxonomy" id="144034"/>
    <lineage>
        <taxon>Eukaryota</taxon>
        <taxon>Metazoa</taxon>
        <taxon>Ecdysozoa</taxon>
        <taxon>Arthropoda</taxon>
        <taxon>Hexapoda</taxon>
        <taxon>Insecta</taxon>
        <taxon>Pterygota</taxon>
        <taxon>Neoptera</taxon>
        <taxon>Endopterygota</taxon>
        <taxon>Hymenoptera</taxon>
        <taxon>Apocrita</taxon>
        <taxon>Aculeata</taxon>
        <taxon>Formicoidea</taxon>
        <taxon>Formicidae</taxon>
        <taxon>Myrmicinae</taxon>
        <taxon>Pogonomyrmex</taxon>
    </lineage>
</organism>